<organism evidence="2 3">
    <name type="scientific">Streptomyces clavuligerus</name>
    <dbReference type="NCBI Taxonomy" id="1901"/>
    <lineage>
        <taxon>Bacteria</taxon>
        <taxon>Bacillati</taxon>
        <taxon>Actinomycetota</taxon>
        <taxon>Actinomycetes</taxon>
        <taxon>Kitasatosporales</taxon>
        <taxon>Streptomycetaceae</taxon>
        <taxon>Streptomyces</taxon>
    </lineage>
</organism>
<proteinExistence type="predicted"/>
<protein>
    <submittedName>
        <fullName evidence="2">Uncharacterized protein</fullName>
    </submittedName>
</protein>
<evidence type="ECO:0000313" key="3">
    <source>
        <dbReference type="Proteomes" id="UP000002357"/>
    </source>
</evidence>
<dbReference type="EMBL" id="CM000913">
    <property type="protein sequence ID" value="EFG06554.1"/>
    <property type="molecule type" value="Genomic_DNA"/>
</dbReference>
<name>E2Q1S8_STRCL</name>
<feature type="region of interest" description="Disordered" evidence="1">
    <location>
        <begin position="1"/>
        <end position="63"/>
    </location>
</feature>
<dbReference type="Proteomes" id="UP000002357">
    <property type="component" value="Chromosome"/>
</dbReference>
<evidence type="ECO:0000313" key="2">
    <source>
        <dbReference type="EMBL" id="EFG06554.1"/>
    </source>
</evidence>
<evidence type="ECO:0000256" key="1">
    <source>
        <dbReference type="SAM" id="MobiDB-lite"/>
    </source>
</evidence>
<dbReference type="AlphaFoldDB" id="E2Q1S8"/>
<sequence length="63" mass="6103">MTGAGGTVRRGRAPSTAPATASGRSGISGWTAGAISSNRAPGSGRAPAAGRSTAVRPRSRRGP</sequence>
<feature type="compositionally biased region" description="Low complexity" evidence="1">
    <location>
        <begin position="39"/>
        <end position="52"/>
    </location>
</feature>
<reference evidence="2 3" key="1">
    <citation type="journal article" date="2010" name="Genome Biol. Evol.">
        <title>The sequence of a 1.8-mb bacterial linear plasmid reveals a rich evolutionary reservoir of secondary metabolic pathways.</title>
        <authorList>
            <person name="Medema M.H."/>
            <person name="Trefzer A."/>
            <person name="Kovalchuk A."/>
            <person name="van den Berg M."/>
            <person name="Mueller U."/>
            <person name="Heijne W."/>
            <person name="Wu L."/>
            <person name="Alam M.T."/>
            <person name="Ronning C.M."/>
            <person name="Nierman W.C."/>
            <person name="Bovenberg R.A.L."/>
            <person name="Breitling R."/>
            <person name="Takano E."/>
        </authorList>
    </citation>
    <scope>NUCLEOTIDE SEQUENCE [LARGE SCALE GENOMIC DNA]</scope>
    <source>
        <strain evidence="3">ATCC 27064 / DSM 738 / JCM 4710 / NBRC 13307 / NCIMB 12785 / NRRL 3585 / VKM Ac-602</strain>
    </source>
</reference>
<accession>E2Q1S8</accession>
<keyword evidence="3" id="KW-1185">Reference proteome</keyword>
<gene>
    <name evidence="2" type="ORF">SCLAV_1477</name>
</gene>